<protein>
    <recommendedName>
        <fullName evidence="1">Ubiquinone biosynthesis accessory factor UbiK</fullName>
    </recommendedName>
</protein>
<comment type="pathway">
    <text evidence="1">Cofactor biosynthesis; ubiquinone biosynthesis.</text>
</comment>
<dbReference type="InterPro" id="IPR007475">
    <property type="entry name" value="UbiK"/>
</dbReference>
<keyword evidence="1" id="KW-0963">Cytoplasm</keyword>
<comment type="function">
    <text evidence="1">Required for efficient ubiquinone (coenzyme Q) biosynthesis. UbiK is probably an accessory factor of Ubi enzymes and facilitates ubiquinone biosynthesis by acting as an assembly factor, a targeting factor, or both.</text>
</comment>
<gene>
    <name evidence="1" type="primary">ubiK</name>
    <name evidence="2" type="ORF">IPH26_02770</name>
</gene>
<dbReference type="PANTHER" id="PTHR38040:SF1">
    <property type="entry name" value="UBIQUINONE BIOSYNTHESIS ACCESSORY FACTOR UBIK"/>
    <property type="match status" value="1"/>
</dbReference>
<dbReference type="GO" id="GO:0006744">
    <property type="term" value="P:ubiquinone biosynthetic process"/>
    <property type="evidence" value="ECO:0007669"/>
    <property type="project" value="UniProtKB-UniRule"/>
</dbReference>
<dbReference type="GO" id="GO:0005737">
    <property type="term" value="C:cytoplasm"/>
    <property type="evidence" value="ECO:0007669"/>
    <property type="project" value="UniProtKB-SubCell"/>
</dbReference>
<comment type="subcellular location">
    <subcellularLocation>
        <location evidence="1">Cytoplasm</location>
    </subcellularLocation>
</comment>
<dbReference type="PANTHER" id="PTHR38040">
    <property type="entry name" value="UBIQUINONE BIOSYNTHESIS ACCESSORY FACTOR UBIK"/>
    <property type="match status" value="1"/>
</dbReference>
<dbReference type="EMBL" id="JADJEV010000001">
    <property type="protein sequence ID" value="MBK6971923.1"/>
    <property type="molecule type" value="Genomic_DNA"/>
</dbReference>
<dbReference type="Pfam" id="PF04380">
    <property type="entry name" value="BMFP"/>
    <property type="match status" value="1"/>
</dbReference>
<sequence>MLNPKFFEDLSGKIAQVLAASPAADFEKNAKAMMSNAFSRLDLVTREEFDVQREVLSRSRQKLGELEARIASLEAKLAQRGPAEGS</sequence>
<reference evidence="2" key="1">
    <citation type="submission" date="2020-10" db="EMBL/GenBank/DDBJ databases">
        <title>Connecting structure to function with the recovery of over 1000 high-quality activated sludge metagenome-assembled genomes encoding full-length rRNA genes using long-read sequencing.</title>
        <authorList>
            <person name="Singleton C.M."/>
            <person name="Petriglieri F."/>
            <person name="Kristensen J.M."/>
            <person name="Kirkegaard R.H."/>
            <person name="Michaelsen T.Y."/>
            <person name="Andersen M.H."/>
            <person name="Karst S.M."/>
            <person name="Dueholm M.S."/>
            <person name="Nielsen P.H."/>
            <person name="Albertsen M."/>
        </authorList>
    </citation>
    <scope>NUCLEOTIDE SEQUENCE</scope>
    <source>
        <strain evidence="2">Bjer_18-Q3-R1-45_BAT3C.347</strain>
    </source>
</reference>
<dbReference type="HAMAP" id="MF_02216">
    <property type="entry name" value="UbiK"/>
    <property type="match status" value="1"/>
</dbReference>
<evidence type="ECO:0000313" key="3">
    <source>
        <dbReference type="Proteomes" id="UP000807785"/>
    </source>
</evidence>
<evidence type="ECO:0000256" key="1">
    <source>
        <dbReference type="HAMAP-Rule" id="MF_02216"/>
    </source>
</evidence>
<dbReference type="AlphaFoldDB" id="A0A9D7DW66"/>
<comment type="similarity">
    <text evidence="1">Belongs to the UbiK family.</text>
</comment>
<accession>A0A9D7DW66</accession>
<comment type="caution">
    <text evidence="2">The sequence shown here is derived from an EMBL/GenBank/DDBJ whole genome shotgun (WGS) entry which is preliminary data.</text>
</comment>
<proteinExistence type="inferred from homology"/>
<organism evidence="2 3">
    <name type="scientific">Candidatus Methylophosphatis roskildensis</name>
    <dbReference type="NCBI Taxonomy" id="2899263"/>
    <lineage>
        <taxon>Bacteria</taxon>
        <taxon>Pseudomonadati</taxon>
        <taxon>Pseudomonadota</taxon>
        <taxon>Betaproteobacteria</taxon>
        <taxon>Nitrosomonadales</taxon>
        <taxon>Sterolibacteriaceae</taxon>
        <taxon>Candidatus Methylophosphatis</taxon>
    </lineage>
</organism>
<dbReference type="Proteomes" id="UP000807785">
    <property type="component" value="Unassembled WGS sequence"/>
</dbReference>
<evidence type="ECO:0000313" key="2">
    <source>
        <dbReference type="EMBL" id="MBK6971923.1"/>
    </source>
</evidence>
<name>A0A9D7DW66_9PROT</name>
<keyword evidence="1" id="KW-0831">Ubiquinone biosynthesis</keyword>